<organism evidence="1 2">
    <name type="scientific">Daedalea quercina L-15889</name>
    <dbReference type="NCBI Taxonomy" id="1314783"/>
    <lineage>
        <taxon>Eukaryota</taxon>
        <taxon>Fungi</taxon>
        <taxon>Dikarya</taxon>
        <taxon>Basidiomycota</taxon>
        <taxon>Agaricomycotina</taxon>
        <taxon>Agaricomycetes</taxon>
        <taxon>Polyporales</taxon>
        <taxon>Fomitopsis</taxon>
    </lineage>
</organism>
<evidence type="ECO:0000313" key="2">
    <source>
        <dbReference type="Proteomes" id="UP000076727"/>
    </source>
</evidence>
<proteinExistence type="predicted"/>
<keyword evidence="2" id="KW-1185">Reference proteome</keyword>
<gene>
    <name evidence="1" type="ORF">DAEQUDRAFT_201540</name>
</gene>
<sequence length="210" mass="21796">MRSGSASCPGAPSTRTFAGNETCGWSLVKHIPTLNSPSGGTYTSTSDCPVTVNHWSAICLIPVQRCSNDVVALGVAGRELRSRPSPTATSILTLLPPIHRATVILTVTSSRYANCCTSVQYATSDSDVQSHRMADGLDYHSNWGMELAVIQLAGIAGSRRVSGINDRACVPGMSSSRSNAADVSPAVACMLTSQGAAALFVSHPLTSNGA</sequence>
<accession>A0A165UA45</accession>
<dbReference type="EMBL" id="KV429033">
    <property type="protein sequence ID" value="KZT74616.1"/>
    <property type="molecule type" value="Genomic_DNA"/>
</dbReference>
<name>A0A165UA45_9APHY</name>
<protein>
    <submittedName>
        <fullName evidence="1">Uncharacterized protein</fullName>
    </submittedName>
</protein>
<reference evidence="1 2" key="1">
    <citation type="journal article" date="2016" name="Mol. Biol. Evol.">
        <title>Comparative Genomics of Early-Diverging Mushroom-Forming Fungi Provides Insights into the Origins of Lignocellulose Decay Capabilities.</title>
        <authorList>
            <person name="Nagy L.G."/>
            <person name="Riley R."/>
            <person name="Tritt A."/>
            <person name="Adam C."/>
            <person name="Daum C."/>
            <person name="Floudas D."/>
            <person name="Sun H."/>
            <person name="Yadav J.S."/>
            <person name="Pangilinan J."/>
            <person name="Larsson K.H."/>
            <person name="Matsuura K."/>
            <person name="Barry K."/>
            <person name="Labutti K."/>
            <person name="Kuo R."/>
            <person name="Ohm R.A."/>
            <person name="Bhattacharya S.S."/>
            <person name="Shirouzu T."/>
            <person name="Yoshinaga Y."/>
            <person name="Martin F.M."/>
            <person name="Grigoriev I.V."/>
            <person name="Hibbett D.S."/>
        </authorList>
    </citation>
    <scope>NUCLEOTIDE SEQUENCE [LARGE SCALE GENOMIC DNA]</scope>
    <source>
        <strain evidence="1 2">L-15889</strain>
    </source>
</reference>
<evidence type="ECO:0000313" key="1">
    <source>
        <dbReference type="EMBL" id="KZT74616.1"/>
    </source>
</evidence>
<dbReference type="Proteomes" id="UP000076727">
    <property type="component" value="Unassembled WGS sequence"/>
</dbReference>
<dbReference type="AlphaFoldDB" id="A0A165UA45"/>